<dbReference type="KEGG" id="ssg:Selsp_1397"/>
<dbReference type="EMBL" id="CP002637">
    <property type="protein sequence ID" value="AEC00356.1"/>
    <property type="molecule type" value="Genomic_DNA"/>
</dbReference>
<evidence type="ECO:0000313" key="4">
    <source>
        <dbReference type="Proteomes" id="UP000011124"/>
    </source>
</evidence>
<reference evidence="2 3" key="1">
    <citation type="submission" date="2009-09" db="EMBL/GenBank/DDBJ databases">
        <authorList>
            <person name="Weinstock G."/>
            <person name="Sodergren E."/>
            <person name="Clifton S."/>
            <person name="Fulton L."/>
            <person name="Fulton B."/>
            <person name="Courtney L."/>
            <person name="Fronick C."/>
            <person name="Harrison M."/>
            <person name="Strong C."/>
            <person name="Farmer C."/>
            <person name="Delahaunty K."/>
            <person name="Markovic C."/>
            <person name="Hall O."/>
            <person name="Minx P."/>
            <person name="Tomlinson C."/>
            <person name="Mitreva M."/>
            <person name="Nelson J."/>
            <person name="Hou S."/>
            <person name="Wollam A."/>
            <person name="Pepin K.H."/>
            <person name="Johnson M."/>
            <person name="Bhonagiri V."/>
            <person name="Nash W.E."/>
            <person name="Warren W."/>
            <person name="Chinwalla A."/>
            <person name="Mardis E.R."/>
            <person name="Wilson R.K."/>
        </authorList>
    </citation>
    <scope>NUCLEOTIDE SEQUENCE [LARGE SCALE GENOMIC DNA]</scope>
    <source>
        <strain evidence="2">ATCC 35185</strain>
        <strain evidence="3">ATCC 35185 / DSM 20758 / VPI D19B-28</strain>
    </source>
</reference>
<protein>
    <recommendedName>
        <fullName evidence="5">DUF4127 family protein</fullName>
    </recommendedName>
</protein>
<dbReference type="EMBL" id="ACKP02000015">
    <property type="protein sequence ID" value="EEX77541.1"/>
    <property type="molecule type" value="Genomic_DNA"/>
</dbReference>
<reference evidence="1 4" key="2">
    <citation type="submission" date="2011-04" db="EMBL/GenBank/DDBJ databases">
        <title>The complete genome of Selenomonas sputigena DSM 20758.</title>
        <authorList>
            <consortium name="US DOE Joint Genome Institute (JGI-PGF)"/>
            <person name="Lucas S."/>
            <person name="Copeland A."/>
            <person name="Lapidus A."/>
            <person name="Bruce D."/>
            <person name="Goodwin L."/>
            <person name="Pitluck S."/>
            <person name="Peters L."/>
            <person name="Kyrpides N."/>
            <person name="Mavromatis K."/>
            <person name="Ivanova N."/>
            <person name="Ovchinnikova G."/>
            <person name="Teshima H."/>
            <person name="Detter J.C."/>
            <person name="Tapia R."/>
            <person name="Han C."/>
            <person name="Land M."/>
            <person name="Hauser L."/>
            <person name="Markowitz V."/>
            <person name="Cheng J.-F."/>
            <person name="Hugenholtz P."/>
            <person name="Woyke T."/>
            <person name="Wu D."/>
            <person name="Gronow S."/>
            <person name="Wellnitz S."/>
            <person name="Schneider S."/>
            <person name="Klenk H.-P."/>
            <person name="Eisen J.A."/>
        </authorList>
    </citation>
    <scope>NUCLEOTIDE SEQUENCE [LARGE SCALE GENOMIC DNA]</scope>
    <source>
        <strain evidence="1">ATCC 35185</strain>
        <strain evidence="4">ATCC 35185 / DSM 20758 / VPI D19B-28</strain>
    </source>
</reference>
<dbReference type="eggNOG" id="ENOG502Z7Q0">
    <property type="taxonomic scope" value="Bacteria"/>
</dbReference>
<sequence>MKKRLLYLAVLALCVLSLFHAFLRPSYGGTPLNAVREKTGRIVLVPLDGRPPCRQLVLDAADVAGTEIAALPYEMQDYYTMPGETKEAQKWLRENLAQSDAAIISIDQLLYGGLLAAREADKSPDEIEAFIAYLRELHAAHPTVPLYAFSILPRMIPPASIDDYYDNKYLLAYSRLADHYALCGDPEDAAKMQELEEKINPASLAQYLALFEQNEHLSRALIELVKEGTLERLLIGQDDGEKYSIPNIEKRHLQAFLIEEQIPKEKAAIVHGADELALTLLAVISASKSGHRPQIFLDWNDESAPDEILPFMAISLRETAREKIAVFGGECTASAASADFVLFISAGSEETLSSRRKSVERIERYLASGTPVALVDLSRHFAAEETLLPLLIERGAPIEGLRSYAGWNTASNSVGTALSQAAIFTAVREKAATRDEVLALHAANLKLLNNRFLEDYFYLKDVITLVNTNLKKNGTKNVYDLDLERDYLAATAMLRKAMSDRLQTFKSTKACRRPFRIHLPGGESAELTVYDLQTDMSFPWPRTFEIYLETTPFIAVQ</sequence>
<dbReference type="OrthoDB" id="9789552at2"/>
<keyword evidence="4" id="KW-1185">Reference proteome</keyword>
<dbReference type="HOGENOM" id="CLU_031189_0_0_9"/>
<organism evidence="2 3">
    <name type="scientific">Selenomonas sputigena (strain ATCC 35185 / DSM 20758 / CCUG 44933 / VPI D19B-28)</name>
    <dbReference type="NCBI Taxonomy" id="546271"/>
    <lineage>
        <taxon>Bacteria</taxon>
        <taxon>Bacillati</taxon>
        <taxon>Bacillota</taxon>
        <taxon>Negativicutes</taxon>
        <taxon>Selenomonadales</taxon>
        <taxon>Selenomonadaceae</taxon>
        <taxon>Selenomonas</taxon>
    </lineage>
</organism>
<evidence type="ECO:0000313" key="3">
    <source>
        <dbReference type="Proteomes" id="UP000003505"/>
    </source>
</evidence>
<dbReference type="Proteomes" id="UP000003505">
    <property type="component" value="Unassembled WGS sequence"/>
</dbReference>
<dbReference type="Proteomes" id="UP000011124">
    <property type="component" value="Chromosome"/>
</dbReference>
<dbReference type="RefSeq" id="WP_006191952.1">
    <property type="nucleotide sequence ID" value="NC_015437.1"/>
</dbReference>
<evidence type="ECO:0008006" key="5">
    <source>
        <dbReference type="Google" id="ProtNLM"/>
    </source>
</evidence>
<name>C9LU10_SELS3</name>
<evidence type="ECO:0000313" key="2">
    <source>
        <dbReference type="EMBL" id="EEX77541.1"/>
    </source>
</evidence>
<gene>
    <name evidence="1" type="ordered locus">Selsp_1397</name>
    <name evidence="2" type="ORF">SELSPUOL_00816</name>
</gene>
<evidence type="ECO:0000313" key="1">
    <source>
        <dbReference type="EMBL" id="AEC00356.1"/>
    </source>
</evidence>
<dbReference type="InterPro" id="IPR025394">
    <property type="entry name" value="DUF4127"/>
</dbReference>
<dbReference type="AlphaFoldDB" id="C9LU10"/>
<proteinExistence type="predicted"/>
<dbReference type="STRING" id="546271.Selsp_1397"/>
<dbReference type="Pfam" id="PF13552">
    <property type="entry name" value="DUF4127"/>
    <property type="match status" value="1"/>
</dbReference>
<accession>C9LU10</accession>